<dbReference type="EMBL" id="JAAIJQ010000035">
    <property type="protein sequence ID" value="NEV62825.1"/>
    <property type="molecule type" value="Genomic_DNA"/>
</dbReference>
<keyword evidence="3" id="KW-1185">Reference proteome</keyword>
<comment type="caution">
    <text evidence="2">The sequence shown here is derived from an EMBL/GenBank/DDBJ whole genome shotgun (WGS) entry which is preliminary data.</text>
</comment>
<protein>
    <submittedName>
        <fullName evidence="2">Glycosyltransferase family 2 protein</fullName>
    </submittedName>
</protein>
<dbReference type="AlphaFoldDB" id="A0A6M0K3D2"/>
<dbReference type="CDD" id="cd04179">
    <property type="entry name" value="DPM_DPG-synthase_like"/>
    <property type="match status" value="1"/>
</dbReference>
<evidence type="ECO:0000259" key="1">
    <source>
        <dbReference type="Pfam" id="PF00535"/>
    </source>
</evidence>
<dbReference type="InterPro" id="IPR050256">
    <property type="entry name" value="Glycosyltransferase_2"/>
</dbReference>
<accession>A0A6M0K3D2</accession>
<organism evidence="2 3">
    <name type="scientific">Thiorhodococcus minor</name>
    <dbReference type="NCBI Taxonomy" id="57489"/>
    <lineage>
        <taxon>Bacteria</taxon>
        <taxon>Pseudomonadati</taxon>
        <taxon>Pseudomonadota</taxon>
        <taxon>Gammaproteobacteria</taxon>
        <taxon>Chromatiales</taxon>
        <taxon>Chromatiaceae</taxon>
        <taxon>Thiorhodococcus</taxon>
    </lineage>
</organism>
<feature type="domain" description="Glycosyltransferase 2-like" evidence="1">
    <location>
        <begin position="12"/>
        <end position="134"/>
    </location>
</feature>
<gene>
    <name evidence="2" type="ORF">G3446_13145</name>
</gene>
<dbReference type="Gene3D" id="3.90.550.10">
    <property type="entry name" value="Spore Coat Polysaccharide Biosynthesis Protein SpsA, Chain A"/>
    <property type="match status" value="1"/>
</dbReference>
<proteinExistence type="predicted"/>
<evidence type="ECO:0000313" key="2">
    <source>
        <dbReference type="EMBL" id="NEV62825.1"/>
    </source>
</evidence>
<evidence type="ECO:0000313" key="3">
    <source>
        <dbReference type="Proteomes" id="UP000483379"/>
    </source>
</evidence>
<name>A0A6M0K3D2_9GAMM</name>
<dbReference type="SUPFAM" id="SSF53448">
    <property type="entry name" value="Nucleotide-diphospho-sugar transferases"/>
    <property type="match status" value="1"/>
</dbReference>
<sequence>MHKTTILPVVAIMPARNEAVTIGAVVAAVRAEWRFDVLVVDDCSTDGTGDIARAEGATVIRLPLRLGAWGAIQTGLRYAVAQGYQTAVTLDADGQHDSSYIAALLAPLEAGDADAVIGAHPARASRARQLAWEYFRLLTGLKLEDITSGFRAYNRRAMELLASREATLLDYQDVGVLLILHRHRLRTREVSVPMRPRSLGASRIFDSWWTVGKYMAQTSILCIARIGHGRRSSARNQDRFDE</sequence>
<dbReference type="InterPro" id="IPR029044">
    <property type="entry name" value="Nucleotide-diphossugar_trans"/>
</dbReference>
<dbReference type="GO" id="GO:0016740">
    <property type="term" value="F:transferase activity"/>
    <property type="evidence" value="ECO:0007669"/>
    <property type="project" value="UniProtKB-KW"/>
</dbReference>
<keyword evidence="2" id="KW-0808">Transferase</keyword>
<dbReference type="InterPro" id="IPR001173">
    <property type="entry name" value="Glyco_trans_2-like"/>
</dbReference>
<dbReference type="Pfam" id="PF00535">
    <property type="entry name" value="Glycos_transf_2"/>
    <property type="match status" value="1"/>
</dbReference>
<dbReference type="PANTHER" id="PTHR48090:SF7">
    <property type="entry name" value="RFBJ PROTEIN"/>
    <property type="match status" value="1"/>
</dbReference>
<dbReference type="Proteomes" id="UP000483379">
    <property type="component" value="Unassembled WGS sequence"/>
</dbReference>
<dbReference type="RefSeq" id="WP_164453291.1">
    <property type="nucleotide sequence ID" value="NZ_JAAIJQ010000035.1"/>
</dbReference>
<dbReference type="PANTHER" id="PTHR48090">
    <property type="entry name" value="UNDECAPRENYL-PHOSPHATE 4-DEOXY-4-FORMAMIDO-L-ARABINOSE TRANSFERASE-RELATED"/>
    <property type="match status" value="1"/>
</dbReference>
<reference evidence="2 3" key="1">
    <citation type="submission" date="2020-02" db="EMBL/GenBank/DDBJ databases">
        <title>Genome sequences of Thiorhodococcus mannitoliphagus and Thiorhodococcus minor, purple sulfur photosynthetic bacteria in the gammaproteobacterial family, Chromatiaceae.</title>
        <authorList>
            <person name="Aviles F.A."/>
            <person name="Meyer T.E."/>
            <person name="Kyndt J.A."/>
        </authorList>
    </citation>
    <scope>NUCLEOTIDE SEQUENCE [LARGE SCALE GENOMIC DNA]</scope>
    <source>
        <strain evidence="2 3">DSM 11518</strain>
    </source>
</reference>